<organism evidence="3 4">
    <name type="scientific">Sediminispirochaeta smaragdinae (strain DSM 11293 / JCM 15392 / SEBR 4228)</name>
    <name type="common">Spirochaeta smaragdinae</name>
    <dbReference type="NCBI Taxonomy" id="573413"/>
    <lineage>
        <taxon>Bacteria</taxon>
        <taxon>Pseudomonadati</taxon>
        <taxon>Spirochaetota</taxon>
        <taxon>Spirochaetia</taxon>
        <taxon>Spirochaetales</taxon>
        <taxon>Spirochaetaceae</taxon>
        <taxon>Sediminispirochaeta</taxon>
    </lineage>
</organism>
<dbReference type="SUPFAM" id="SSF56300">
    <property type="entry name" value="Metallo-dependent phosphatases"/>
    <property type="match status" value="1"/>
</dbReference>
<dbReference type="InterPro" id="IPR019079">
    <property type="entry name" value="Capsule_synth_CapA"/>
</dbReference>
<gene>
    <name evidence="3" type="ordered locus">Spirs_0334</name>
</gene>
<dbReference type="InterPro" id="IPR029052">
    <property type="entry name" value="Metallo-depent_PP-like"/>
</dbReference>
<comment type="similarity">
    <text evidence="1">Belongs to the CapA family.</text>
</comment>
<dbReference type="SMART" id="SM00854">
    <property type="entry name" value="PGA_cap"/>
    <property type="match status" value="1"/>
</dbReference>
<sequence>MRIIGRIAAIFTALVLINGATIILTEYGHKAPHLPPPQERMAPPESITLLFAGDLMAHNVNFNMADYTDIYQEMKPAIEHADLAFINLETPVYEKAPYTSFPRFNVHQDYVQAAVDAGFDIFALANNHSADQEAPGIIATLELMRKLAAEEGIAYSGLRMHQRSPITPTTVKAGNWTIGFISITSFINVWSGHELIYLTDYYRNEALRRAFSDYIRTIRPLYQILVVAVHDGAEYSNTPLERKKVFFRELAEAGADVVWGNHSHVLQPWERFTKKDGTTAVLIYSMGNFISGQTWNIDPDDYKNEKNATGDSCLLNITFTKEPGKKAIPRSITPYLAFNYRDPVKGMIVRPYDKIIGDEGVPKAWKDFYRERKRLLSWFLRPDQPSS</sequence>
<dbReference type="EMBL" id="CP002116">
    <property type="protein sequence ID" value="ADK79490.1"/>
    <property type="molecule type" value="Genomic_DNA"/>
</dbReference>
<feature type="domain" description="Capsule synthesis protein CapA" evidence="2">
    <location>
        <begin position="48"/>
        <end position="293"/>
    </location>
</feature>
<proteinExistence type="inferred from homology"/>
<accession>E1RAW0</accession>
<dbReference type="KEGG" id="ssm:Spirs_0334"/>
<dbReference type="PANTHER" id="PTHR33393:SF11">
    <property type="entry name" value="POLYGLUTAMINE SYNTHESIS ACCESSORY PROTEIN RV0574C-RELATED"/>
    <property type="match status" value="1"/>
</dbReference>
<evidence type="ECO:0000313" key="4">
    <source>
        <dbReference type="Proteomes" id="UP000002318"/>
    </source>
</evidence>
<dbReference type="OrthoDB" id="9810906at2"/>
<dbReference type="Gene3D" id="3.60.21.10">
    <property type="match status" value="1"/>
</dbReference>
<name>E1RAW0_SEDSS</name>
<dbReference type="Pfam" id="PF09587">
    <property type="entry name" value="PGA_cap"/>
    <property type="match status" value="1"/>
</dbReference>
<reference evidence="3 4" key="1">
    <citation type="journal article" date="2010" name="Stand. Genomic Sci.">
        <title>Complete genome sequence of Spirochaeta smaragdinae type strain (SEBR 4228).</title>
        <authorList>
            <person name="Mavromatis K."/>
            <person name="Yasawong M."/>
            <person name="Chertkov O."/>
            <person name="Lapidus A."/>
            <person name="Lucas S."/>
            <person name="Nolan M."/>
            <person name="Del Rio T.G."/>
            <person name="Tice H."/>
            <person name="Cheng J.F."/>
            <person name="Pitluck S."/>
            <person name="Liolios K."/>
            <person name="Ivanova N."/>
            <person name="Tapia R."/>
            <person name="Han C."/>
            <person name="Bruce D."/>
            <person name="Goodwin L."/>
            <person name="Pati A."/>
            <person name="Chen A."/>
            <person name="Palaniappan K."/>
            <person name="Land M."/>
            <person name="Hauser L."/>
            <person name="Chang Y.J."/>
            <person name="Jeffries C.D."/>
            <person name="Detter J.C."/>
            <person name="Rohde M."/>
            <person name="Brambilla E."/>
            <person name="Spring S."/>
            <person name="Goker M."/>
            <person name="Sikorski J."/>
            <person name="Woyke T."/>
            <person name="Bristow J."/>
            <person name="Eisen J.A."/>
            <person name="Markowitz V."/>
            <person name="Hugenholtz P."/>
            <person name="Klenk H.P."/>
            <person name="Kyrpides N.C."/>
        </authorList>
    </citation>
    <scope>NUCLEOTIDE SEQUENCE [LARGE SCALE GENOMIC DNA]</scope>
    <source>
        <strain evidence="4">DSM 11293 / JCM 15392 / SEBR 4228</strain>
    </source>
</reference>
<dbReference type="CDD" id="cd07381">
    <property type="entry name" value="MPP_CapA"/>
    <property type="match status" value="1"/>
</dbReference>
<dbReference type="AlphaFoldDB" id="E1RAW0"/>
<dbReference type="PANTHER" id="PTHR33393">
    <property type="entry name" value="POLYGLUTAMINE SYNTHESIS ACCESSORY PROTEIN RV0574C-RELATED"/>
    <property type="match status" value="1"/>
</dbReference>
<dbReference type="InterPro" id="IPR052169">
    <property type="entry name" value="CW_Biosynth-Accessory"/>
</dbReference>
<evidence type="ECO:0000313" key="3">
    <source>
        <dbReference type="EMBL" id="ADK79490.1"/>
    </source>
</evidence>
<protein>
    <submittedName>
        <fullName evidence="3">Capsule synthesis protein, CapA</fullName>
    </submittedName>
</protein>
<dbReference type="Proteomes" id="UP000002318">
    <property type="component" value="Chromosome"/>
</dbReference>
<evidence type="ECO:0000259" key="2">
    <source>
        <dbReference type="SMART" id="SM00854"/>
    </source>
</evidence>
<evidence type="ECO:0000256" key="1">
    <source>
        <dbReference type="ARBA" id="ARBA00005662"/>
    </source>
</evidence>
<keyword evidence="4" id="KW-1185">Reference proteome</keyword>
<dbReference type="HOGENOM" id="CLU_038823_0_2_12"/>
<dbReference type="eggNOG" id="COG2843">
    <property type="taxonomic scope" value="Bacteria"/>
</dbReference>
<dbReference type="STRING" id="573413.Spirs_0334"/>